<dbReference type="AlphaFoldDB" id="A0A103XP95"/>
<evidence type="ECO:0000313" key="1">
    <source>
        <dbReference type="EMBL" id="KVH94444.1"/>
    </source>
</evidence>
<evidence type="ECO:0000313" key="2">
    <source>
        <dbReference type="Proteomes" id="UP000243975"/>
    </source>
</evidence>
<proteinExistence type="predicted"/>
<dbReference type="OMA" id="MIHECKR"/>
<comment type="caution">
    <text evidence="1">The sequence shown here is derived from an EMBL/GenBank/DDBJ whole genome shotgun (WGS) entry which is preliminary data.</text>
</comment>
<protein>
    <submittedName>
        <fullName evidence="1">Uncharacterized protein</fullName>
    </submittedName>
</protein>
<dbReference type="EMBL" id="LEKV01004553">
    <property type="protein sequence ID" value="KVH94444.1"/>
    <property type="molecule type" value="Genomic_DNA"/>
</dbReference>
<keyword evidence="2" id="KW-1185">Reference proteome</keyword>
<gene>
    <name evidence="1" type="ORF">Ccrd_003473</name>
</gene>
<reference evidence="1 2" key="1">
    <citation type="journal article" date="2016" name="Sci. Rep.">
        <title>The genome sequence of the outbreeding globe artichoke constructed de novo incorporating a phase-aware low-pass sequencing strategy of F1 progeny.</title>
        <authorList>
            <person name="Scaglione D."/>
            <person name="Reyes-Chin-Wo S."/>
            <person name="Acquadro A."/>
            <person name="Froenicke L."/>
            <person name="Portis E."/>
            <person name="Beitel C."/>
            <person name="Tirone M."/>
            <person name="Mauro R."/>
            <person name="Lo Monaco A."/>
            <person name="Mauromicale G."/>
            <person name="Faccioli P."/>
            <person name="Cattivelli L."/>
            <person name="Rieseberg L."/>
            <person name="Michelmore R."/>
            <person name="Lanteri S."/>
        </authorList>
    </citation>
    <scope>NUCLEOTIDE SEQUENCE [LARGE SCALE GENOMIC DNA]</scope>
    <source>
        <strain evidence="1">2C</strain>
    </source>
</reference>
<dbReference type="Gramene" id="KVH94444">
    <property type="protein sequence ID" value="KVH94444"/>
    <property type="gene ID" value="Ccrd_003473"/>
</dbReference>
<name>A0A103XP95_CYNCS</name>
<dbReference type="Proteomes" id="UP000243975">
    <property type="component" value="Unassembled WGS sequence"/>
</dbReference>
<organism evidence="1 2">
    <name type="scientific">Cynara cardunculus var. scolymus</name>
    <name type="common">Globe artichoke</name>
    <name type="synonym">Cynara scolymus</name>
    <dbReference type="NCBI Taxonomy" id="59895"/>
    <lineage>
        <taxon>Eukaryota</taxon>
        <taxon>Viridiplantae</taxon>
        <taxon>Streptophyta</taxon>
        <taxon>Embryophyta</taxon>
        <taxon>Tracheophyta</taxon>
        <taxon>Spermatophyta</taxon>
        <taxon>Magnoliopsida</taxon>
        <taxon>eudicotyledons</taxon>
        <taxon>Gunneridae</taxon>
        <taxon>Pentapetalae</taxon>
        <taxon>asterids</taxon>
        <taxon>campanulids</taxon>
        <taxon>Asterales</taxon>
        <taxon>Asteraceae</taxon>
        <taxon>Carduoideae</taxon>
        <taxon>Cardueae</taxon>
        <taxon>Carduinae</taxon>
        <taxon>Cynara</taxon>
    </lineage>
</organism>
<sequence>MKPQHISNDTSMIHECKRVGERLRQAFQATVMAADSQNGSIDSERRVQYAKETNRPKRKMNVEDPMRTIMFLGSWSHT</sequence>
<accession>A0A103XP95</accession>